<dbReference type="PANTHER" id="PTHR10204:SF34">
    <property type="entry name" value="NAD(P)H DEHYDROGENASE [QUINONE] 1 ISOFORM 1"/>
    <property type="match status" value="1"/>
</dbReference>
<accession>A0A1P8MQZ2</accession>
<keyword evidence="2" id="KW-0560">Oxidoreductase</keyword>
<evidence type="ECO:0000256" key="1">
    <source>
        <dbReference type="ARBA" id="ARBA00006252"/>
    </source>
</evidence>
<feature type="domain" description="Flavodoxin-like fold" evidence="3">
    <location>
        <begin position="13"/>
        <end position="186"/>
    </location>
</feature>
<evidence type="ECO:0000313" key="5">
    <source>
        <dbReference type="Proteomes" id="UP000186336"/>
    </source>
</evidence>
<dbReference type="Pfam" id="PF02525">
    <property type="entry name" value="Flavodoxin_2"/>
    <property type="match status" value="1"/>
</dbReference>
<sequence>MTPAPTVPSEPQRALVLAAHPVPDSFNAALHTQVVQSLLGRGWDVDDCDLYAEGFDPVMSEADRRGYHDVPDNVEPVKDYVDRLRAADALVMVFPVWNFGYPAMLKGFLDRVFLPGVSFRLDDGKVVPNLTRIRRLAAVTTYGGTRLRAMLCGDPPRKCITRAVWHVCRPRTTKYLALYDMNRATDAQRRRFLTHVGEQLRTF</sequence>
<dbReference type="InterPro" id="IPR051545">
    <property type="entry name" value="NAD(P)H_dehydrogenase_qn"/>
</dbReference>
<dbReference type="InterPro" id="IPR003680">
    <property type="entry name" value="Flavodoxin_fold"/>
</dbReference>
<dbReference type="PANTHER" id="PTHR10204">
    <property type="entry name" value="NAD P H OXIDOREDUCTASE-RELATED"/>
    <property type="match status" value="1"/>
</dbReference>
<dbReference type="KEGG" id="tom:BWR18_00805"/>
<comment type="similarity">
    <text evidence="1">Belongs to the NAD(P)H dehydrogenase (quinone) family.</text>
</comment>
<evidence type="ECO:0000259" key="3">
    <source>
        <dbReference type="Pfam" id="PF02525"/>
    </source>
</evidence>
<name>A0A1P8MQZ2_9RHOB</name>
<dbReference type="OrthoDB" id="9798454at2"/>
<proteinExistence type="inferred from homology"/>
<organism evidence="4 5">
    <name type="scientific">Tateyamaria omphalii</name>
    <dbReference type="NCBI Taxonomy" id="299262"/>
    <lineage>
        <taxon>Bacteria</taxon>
        <taxon>Pseudomonadati</taxon>
        <taxon>Pseudomonadota</taxon>
        <taxon>Alphaproteobacteria</taxon>
        <taxon>Rhodobacterales</taxon>
        <taxon>Roseobacteraceae</taxon>
        <taxon>Tateyamaria</taxon>
    </lineage>
</organism>
<protein>
    <submittedName>
        <fullName evidence="4">NAD(P)H dehydrogenase</fullName>
    </submittedName>
</protein>
<dbReference type="InterPro" id="IPR029039">
    <property type="entry name" value="Flavoprotein-like_sf"/>
</dbReference>
<dbReference type="RefSeq" id="WP_076626249.1">
    <property type="nucleotide sequence ID" value="NZ_CP019312.1"/>
</dbReference>
<evidence type="ECO:0000256" key="2">
    <source>
        <dbReference type="ARBA" id="ARBA00023002"/>
    </source>
</evidence>
<evidence type="ECO:0000313" key="4">
    <source>
        <dbReference type="EMBL" id="APX10399.1"/>
    </source>
</evidence>
<dbReference type="STRING" id="299262.BWR18_00805"/>
<dbReference type="EMBL" id="CP019312">
    <property type="protein sequence ID" value="APX10399.1"/>
    <property type="molecule type" value="Genomic_DNA"/>
</dbReference>
<keyword evidence="5" id="KW-1185">Reference proteome</keyword>
<dbReference type="Gene3D" id="3.40.50.360">
    <property type="match status" value="1"/>
</dbReference>
<dbReference type="SUPFAM" id="SSF52218">
    <property type="entry name" value="Flavoproteins"/>
    <property type="match status" value="1"/>
</dbReference>
<dbReference type="GO" id="GO:0003955">
    <property type="term" value="F:NAD(P)H dehydrogenase (quinone) activity"/>
    <property type="evidence" value="ECO:0007669"/>
    <property type="project" value="TreeGrafter"/>
</dbReference>
<dbReference type="AlphaFoldDB" id="A0A1P8MQZ2"/>
<gene>
    <name evidence="4" type="ORF">BWR18_00805</name>
</gene>
<dbReference type="Proteomes" id="UP000186336">
    <property type="component" value="Chromosome"/>
</dbReference>
<reference evidence="4 5" key="1">
    <citation type="submission" date="2017-01" db="EMBL/GenBank/DDBJ databases">
        <title>Complete genome of Tateyamaria omphalii DOK1-4 isolated from seawater in Dokdo.</title>
        <authorList>
            <person name="Kim J.H."/>
            <person name="Chi W.-J."/>
        </authorList>
    </citation>
    <scope>NUCLEOTIDE SEQUENCE [LARGE SCALE GENOMIC DNA]</scope>
    <source>
        <strain evidence="4 5">DOK1-4</strain>
    </source>
</reference>
<dbReference type="GO" id="GO:0005829">
    <property type="term" value="C:cytosol"/>
    <property type="evidence" value="ECO:0007669"/>
    <property type="project" value="TreeGrafter"/>
</dbReference>